<dbReference type="EMBL" id="CM001022">
    <property type="protein sequence ID" value="EFQ24566.1"/>
    <property type="molecule type" value="Genomic_DNA"/>
</dbReference>
<organism evidence="11 12">
    <name type="scientific">Aminomonas paucivorans DSM 12260</name>
    <dbReference type="NCBI Taxonomy" id="584708"/>
    <lineage>
        <taxon>Bacteria</taxon>
        <taxon>Thermotogati</taxon>
        <taxon>Synergistota</taxon>
        <taxon>Synergistia</taxon>
        <taxon>Synergistales</taxon>
        <taxon>Synergistaceae</taxon>
        <taxon>Aminomonas</taxon>
    </lineage>
</organism>
<keyword evidence="5 10" id="KW-0328">Glycosyltransferase</keyword>
<dbReference type="RefSeq" id="WP_006301807.1">
    <property type="nucleotide sequence ID" value="NZ_CM001022.1"/>
</dbReference>
<gene>
    <name evidence="11" type="ORF">Apau_2155</name>
</gene>
<dbReference type="InterPro" id="IPR017853">
    <property type="entry name" value="GH"/>
</dbReference>
<dbReference type="GO" id="GO:0004134">
    <property type="term" value="F:4-alpha-glucanotransferase activity"/>
    <property type="evidence" value="ECO:0007669"/>
    <property type="project" value="UniProtKB-EC"/>
</dbReference>
<evidence type="ECO:0000256" key="8">
    <source>
        <dbReference type="ARBA" id="ARBA00031423"/>
    </source>
</evidence>
<dbReference type="eggNOG" id="COG1640">
    <property type="taxonomic scope" value="Bacteria"/>
</dbReference>
<name>E3CYX1_9BACT</name>
<dbReference type="Pfam" id="PF02446">
    <property type="entry name" value="Glyco_hydro_77"/>
    <property type="match status" value="1"/>
</dbReference>
<dbReference type="Proteomes" id="UP000005096">
    <property type="component" value="Chromosome"/>
</dbReference>
<dbReference type="InterPro" id="IPR003385">
    <property type="entry name" value="Glyco_hydro_77"/>
</dbReference>
<accession>E3CYX1</accession>
<dbReference type="EC" id="2.4.1.25" evidence="3 10"/>
<comment type="similarity">
    <text evidence="2 10">Belongs to the disproportionating enzyme family.</text>
</comment>
<dbReference type="HOGENOM" id="CLU_014132_1_0_0"/>
<dbReference type="OrthoDB" id="9811841at2"/>
<dbReference type="AlphaFoldDB" id="E3CYX1"/>
<dbReference type="NCBIfam" id="NF011080">
    <property type="entry name" value="PRK14508.1-3"/>
    <property type="match status" value="1"/>
</dbReference>
<comment type="catalytic activity">
    <reaction evidence="1 10">
        <text>Transfers a segment of a (1-&gt;4)-alpha-D-glucan to a new position in an acceptor, which may be glucose or a (1-&gt;4)-alpha-D-glucan.</text>
        <dbReference type="EC" id="2.4.1.25"/>
    </reaction>
</comment>
<dbReference type="GO" id="GO:0005975">
    <property type="term" value="P:carbohydrate metabolic process"/>
    <property type="evidence" value="ECO:0007669"/>
    <property type="project" value="InterPro"/>
</dbReference>
<evidence type="ECO:0000256" key="2">
    <source>
        <dbReference type="ARBA" id="ARBA00005684"/>
    </source>
</evidence>
<dbReference type="STRING" id="584708.Apau_2155"/>
<proteinExistence type="inferred from homology"/>
<keyword evidence="6 10" id="KW-0808">Transferase</keyword>
<reference evidence="11 12" key="1">
    <citation type="journal article" date="2010" name="Stand. Genomic Sci.">
        <title>Non-contiguous finished genome sequence of Aminomonas paucivorans type strain (GLU-3).</title>
        <authorList>
            <person name="Pitluck S."/>
            <person name="Yasawong M."/>
            <person name="Held B."/>
            <person name="Lapidus A."/>
            <person name="Nolan M."/>
            <person name="Copeland A."/>
            <person name="Lucas S."/>
            <person name="Del Rio T.G."/>
            <person name="Tice H."/>
            <person name="Cheng J.F."/>
            <person name="Chertkov O."/>
            <person name="Goodwin L."/>
            <person name="Tapia R."/>
            <person name="Han C."/>
            <person name="Liolios K."/>
            <person name="Ivanova N."/>
            <person name="Mavromatis K."/>
            <person name="Ovchinnikova G."/>
            <person name="Pati A."/>
            <person name="Chen A."/>
            <person name="Palaniappan K."/>
            <person name="Land M."/>
            <person name="Hauser L."/>
            <person name="Chang Y.J."/>
            <person name="Jeffries C.D."/>
            <person name="Pukall R."/>
            <person name="Spring S."/>
            <person name="Rohde M."/>
            <person name="Sikorski J."/>
            <person name="Goker M."/>
            <person name="Woyke T."/>
            <person name="Bristow J."/>
            <person name="Eisen J.A."/>
            <person name="Markowitz V."/>
            <person name="Hugenholtz P."/>
            <person name="Kyrpides N.C."/>
            <person name="Klenk H.P."/>
        </authorList>
    </citation>
    <scope>NUCLEOTIDE SEQUENCE [LARGE SCALE GENOMIC DNA]</scope>
    <source>
        <strain evidence="11 12">DSM 12260</strain>
    </source>
</reference>
<evidence type="ECO:0000256" key="9">
    <source>
        <dbReference type="ARBA" id="ARBA00031501"/>
    </source>
</evidence>
<keyword evidence="12" id="KW-1185">Reference proteome</keyword>
<evidence type="ECO:0000256" key="3">
    <source>
        <dbReference type="ARBA" id="ARBA00012560"/>
    </source>
</evidence>
<evidence type="ECO:0000256" key="5">
    <source>
        <dbReference type="ARBA" id="ARBA00022676"/>
    </source>
</evidence>
<keyword evidence="7 10" id="KW-0119">Carbohydrate metabolism</keyword>
<evidence type="ECO:0000256" key="4">
    <source>
        <dbReference type="ARBA" id="ARBA00020295"/>
    </source>
</evidence>
<dbReference type="PANTHER" id="PTHR32438">
    <property type="entry name" value="4-ALPHA-GLUCANOTRANSFERASE DPE1, CHLOROPLASTIC/AMYLOPLASTIC"/>
    <property type="match status" value="1"/>
</dbReference>
<evidence type="ECO:0000313" key="12">
    <source>
        <dbReference type="Proteomes" id="UP000005096"/>
    </source>
</evidence>
<dbReference type="NCBIfam" id="TIGR00217">
    <property type="entry name" value="malQ"/>
    <property type="match status" value="1"/>
</dbReference>
<evidence type="ECO:0000256" key="7">
    <source>
        <dbReference type="ARBA" id="ARBA00023277"/>
    </source>
</evidence>
<dbReference type="Gene3D" id="3.20.20.80">
    <property type="entry name" value="Glycosidases"/>
    <property type="match status" value="1"/>
</dbReference>
<evidence type="ECO:0000256" key="6">
    <source>
        <dbReference type="ARBA" id="ARBA00022679"/>
    </source>
</evidence>
<evidence type="ECO:0000313" key="11">
    <source>
        <dbReference type="EMBL" id="EFQ24566.1"/>
    </source>
</evidence>
<evidence type="ECO:0000256" key="10">
    <source>
        <dbReference type="RuleBase" id="RU361207"/>
    </source>
</evidence>
<dbReference type="SUPFAM" id="SSF51445">
    <property type="entry name" value="(Trans)glycosidases"/>
    <property type="match status" value="1"/>
</dbReference>
<protein>
    <recommendedName>
        <fullName evidence="4 10">4-alpha-glucanotransferase</fullName>
        <ecNumber evidence="3 10">2.4.1.25</ecNumber>
    </recommendedName>
    <alternativeName>
        <fullName evidence="8 10">Amylomaltase</fullName>
    </alternativeName>
    <alternativeName>
        <fullName evidence="9 10">Disproportionating enzyme</fullName>
    </alternativeName>
</protein>
<dbReference type="PaxDb" id="584708-Apau_2155"/>
<evidence type="ECO:0000256" key="1">
    <source>
        <dbReference type="ARBA" id="ARBA00000439"/>
    </source>
</evidence>
<dbReference type="PANTHER" id="PTHR32438:SF5">
    <property type="entry name" value="4-ALPHA-GLUCANOTRANSFERASE DPE1, CHLOROPLASTIC_AMYLOPLASTIC"/>
    <property type="match status" value="1"/>
</dbReference>
<sequence length="500" mass="55514">MFSRRRKGVLLHVTSLPGPYGVGDLGPRARGFARTLGDRGWSVWQVLPLGPVEGAFGFSPYASPSAFALNPLLVSPEDLREEGWIDEGEEAAARIAPARPDRAELERSVRAKNRLLAAAWDRARRDGRFREDRERFADEASGWLRDWCRFVALKERFGGVPWTDWPEALRDRSLEALAALDRDGSAGERMAFEGFVQFLAHRQLDRLKGHCAGAGVHLFGDLPIYVAADGADAWAHRELFQLDASGRPVEVAGVPPDYFSETGQRWGNPLFRWDVLEAQGFRWWVDRLRWTLRGLDTVRIDHFRGFCGYWAIPAGEATAVKGCWRPGPGKAFFDALHAAFGVPPVEDLPPGVPSPLPLVAEDLGVITEDVIALMHRYRLPGMRVLQFAFGGDGDNPHLPPNHEPLGVVYTGTHDNNTARGWWTSDATGEEKRALFDYLGRPVGAEEVPRELTRLALQSPSRLAVVPLQDLQGLPGSARMNRPASKGGNWAWRARSLEFPG</sequence>